<dbReference type="EMBL" id="KN838486">
    <property type="protein sequence ID" value="KIJ22272.1"/>
    <property type="molecule type" value="Genomic_DNA"/>
</dbReference>
<dbReference type="InterPro" id="IPR017795">
    <property type="entry name" value="ABBA_NscD-like"/>
</dbReference>
<feature type="non-terminal residue" evidence="3">
    <location>
        <position position="1"/>
    </location>
</feature>
<comment type="similarity">
    <text evidence="1">Belongs to the tryptophan dimethylallyltransferase family.</text>
</comment>
<evidence type="ECO:0008006" key="5">
    <source>
        <dbReference type="Google" id="ProtNLM"/>
    </source>
</evidence>
<organism evidence="3 4">
    <name type="scientific">Sphaerobolus stellatus (strain SS14)</name>
    <dbReference type="NCBI Taxonomy" id="990650"/>
    <lineage>
        <taxon>Eukaryota</taxon>
        <taxon>Fungi</taxon>
        <taxon>Dikarya</taxon>
        <taxon>Basidiomycota</taxon>
        <taxon>Agaricomycotina</taxon>
        <taxon>Agaricomycetes</taxon>
        <taxon>Phallomycetidae</taxon>
        <taxon>Geastrales</taxon>
        <taxon>Sphaerobolaceae</taxon>
        <taxon>Sphaerobolus</taxon>
    </lineage>
</organism>
<dbReference type="PANTHER" id="PTHR40627:SF4">
    <property type="entry name" value="PRENYLTRANSFERASE ASQH1-RELATED"/>
    <property type="match status" value="1"/>
</dbReference>
<dbReference type="SFLD" id="SFLDS00036">
    <property type="entry name" value="Aromatic_Prenyltransferase"/>
    <property type="match status" value="1"/>
</dbReference>
<dbReference type="NCBIfam" id="TIGR03429">
    <property type="entry name" value="arom_pren_DMATS"/>
    <property type="match status" value="1"/>
</dbReference>
<evidence type="ECO:0000313" key="4">
    <source>
        <dbReference type="Proteomes" id="UP000054279"/>
    </source>
</evidence>
<sequence>NPKFNSYMTDDHTPIELSWQFGKSGEAIVRFAIDPVMRQANPEVQSPMGLFHELSRTGLLAQNTDFTWSRICMETLTVAPGELSDKSRSSLSYSSQYFVGFDCISTGIRLKAYFLPEARSALTLKSKRTLIAEVIKRLDSSCRVNLTMPWSSLLQFFDSLPQPISPELLIVAVDCLPSRLNRLKLYVRTPLVSLSNLRRFLTLDSQAYGCLGKKGRTWEHLSLIWYLLFPETFQLGEDTEVPSYNPRHPTGGLLFYYELRDSCLTPSAKVYIPVRHLCRNDEHVVKALETFSRITSNSSIGSQYAKNVRDTFTHRPLEFRAGIHTYVALAIKDDRLEVTSYFNPECHPEL</sequence>
<keyword evidence="4" id="KW-1185">Reference proteome</keyword>
<dbReference type="GO" id="GO:0009820">
    <property type="term" value="P:alkaloid metabolic process"/>
    <property type="evidence" value="ECO:0007669"/>
    <property type="project" value="InterPro"/>
</dbReference>
<dbReference type="SFLD" id="SFLDG01162">
    <property type="entry name" value="I"/>
    <property type="match status" value="1"/>
</dbReference>
<reference evidence="3 4" key="1">
    <citation type="submission" date="2014-06" db="EMBL/GenBank/DDBJ databases">
        <title>Evolutionary Origins and Diversification of the Mycorrhizal Mutualists.</title>
        <authorList>
            <consortium name="DOE Joint Genome Institute"/>
            <consortium name="Mycorrhizal Genomics Consortium"/>
            <person name="Kohler A."/>
            <person name="Kuo A."/>
            <person name="Nagy L.G."/>
            <person name="Floudas D."/>
            <person name="Copeland A."/>
            <person name="Barry K.W."/>
            <person name="Cichocki N."/>
            <person name="Veneault-Fourrey C."/>
            <person name="LaButti K."/>
            <person name="Lindquist E.A."/>
            <person name="Lipzen A."/>
            <person name="Lundell T."/>
            <person name="Morin E."/>
            <person name="Murat C."/>
            <person name="Riley R."/>
            <person name="Ohm R."/>
            <person name="Sun H."/>
            <person name="Tunlid A."/>
            <person name="Henrissat B."/>
            <person name="Grigoriev I.V."/>
            <person name="Hibbett D.S."/>
            <person name="Martin F."/>
        </authorList>
    </citation>
    <scope>NUCLEOTIDE SEQUENCE [LARGE SCALE GENOMIC DNA]</scope>
    <source>
        <strain evidence="3 4">SS14</strain>
    </source>
</reference>
<dbReference type="Pfam" id="PF11991">
    <property type="entry name" value="Trp_DMAT"/>
    <property type="match status" value="1"/>
</dbReference>
<protein>
    <recommendedName>
        <fullName evidence="5">Aromatic prenyltransferase</fullName>
    </recommendedName>
</protein>
<accession>A0A0C9TZZ7</accession>
<gene>
    <name evidence="3" type="ORF">M422DRAFT_197362</name>
</gene>
<name>A0A0C9TZZ7_SPHS4</name>
<dbReference type="InterPro" id="IPR033964">
    <property type="entry name" value="ABBA"/>
</dbReference>
<evidence type="ECO:0000256" key="1">
    <source>
        <dbReference type="ARBA" id="ARBA00010209"/>
    </source>
</evidence>
<evidence type="ECO:0000313" key="3">
    <source>
        <dbReference type="EMBL" id="KIJ22272.1"/>
    </source>
</evidence>
<dbReference type="PANTHER" id="PTHR40627">
    <property type="entry name" value="INDOLE PRENYLTRANSFERASE TDIB-RELATED"/>
    <property type="match status" value="1"/>
</dbReference>
<dbReference type="CDD" id="cd13929">
    <property type="entry name" value="PT-DMATS_CymD"/>
    <property type="match status" value="1"/>
</dbReference>
<evidence type="ECO:0000256" key="2">
    <source>
        <dbReference type="ARBA" id="ARBA00022679"/>
    </source>
</evidence>
<dbReference type="AlphaFoldDB" id="A0A0C9TZZ7"/>
<dbReference type="OrthoDB" id="3354387at2759"/>
<dbReference type="GO" id="GO:0016765">
    <property type="term" value="F:transferase activity, transferring alkyl or aryl (other than methyl) groups"/>
    <property type="evidence" value="ECO:0007669"/>
    <property type="project" value="InterPro"/>
</dbReference>
<keyword evidence="2" id="KW-0808">Transferase</keyword>
<dbReference type="Proteomes" id="UP000054279">
    <property type="component" value="Unassembled WGS sequence"/>
</dbReference>
<proteinExistence type="inferred from homology"/>
<dbReference type="HOGENOM" id="CLU_037431_2_1_1"/>